<keyword evidence="2" id="KW-0812">Transmembrane</keyword>
<dbReference type="Proteomes" id="UP000009138">
    <property type="component" value="Unassembled WGS sequence"/>
</dbReference>
<keyword evidence="4" id="KW-1185">Reference proteome</keyword>
<proteinExistence type="inferred from homology"/>
<gene>
    <name evidence="3" type="ORF">RO3G_13327</name>
</gene>
<dbReference type="Pfam" id="PF01554">
    <property type="entry name" value="MatE"/>
    <property type="match status" value="1"/>
</dbReference>
<dbReference type="InParanoid" id="I1CJI6"/>
<comment type="similarity">
    <text evidence="1">Belongs to the multi antimicrobial extrusion (MATE) (TC 2.A.66.1) family.</text>
</comment>
<dbReference type="GO" id="GO:0042910">
    <property type="term" value="F:xenobiotic transmembrane transporter activity"/>
    <property type="evidence" value="ECO:0007669"/>
    <property type="project" value="InterPro"/>
</dbReference>
<evidence type="ECO:0000313" key="4">
    <source>
        <dbReference type="Proteomes" id="UP000009138"/>
    </source>
</evidence>
<dbReference type="GeneID" id="93620292"/>
<keyword evidence="2" id="KW-0472">Membrane</keyword>
<feature type="transmembrane region" description="Helical" evidence="2">
    <location>
        <begin position="54"/>
        <end position="74"/>
    </location>
</feature>
<dbReference type="OMA" id="SIWPECA"/>
<evidence type="ECO:0000313" key="3">
    <source>
        <dbReference type="EMBL" id="EIE88616.1"/>
    </source>
</evidence>
<dbReference type="VEuPathDB" id="FungiDB:RO3G_13327"/>
<dbReference type="AlphaFoldDB" id="I1CJI6"/>
<dbReference type="PANTHER" id="PTHR11206">
    <property type="entry name" value="MULTIDRUG RESISTANCE PROTEIN"/>
    <property type="match status" value="1"/>
</dbReference>
<accession>I1CJI6</accession>
<dbReference type="GO" id="GO:0015297">
    <property type="term" value="F:antiporter activity"/>
    <property type="evidence" value="ECO:0007669"/>
    <property type="project" value="InterPro"/>
</dbReference>
<dbReference type="STRING" id="246409.I1CJI6"/>
<keyword evidence="2" id="KW-1133">Transmembrane helix</keyword>
<feature type="transmembrane region" description="Helical" evidence="2">
    <location>
        <begin position="94"/>
        <end position="116"/>
    </location>
</feature>
<feature type="transmembrane region" description="Helical" evidence="2">
    <location>
        <begin position="137"/>
        <end position="161"/>
    </location>
</feature>
<dbReference type="RefSeq" id="XP_067524012.1">
    <property type="nucleotide sequence ID" value="XM_067667911.1"/>
</dbReference>
<reference evidence="3 4" key="1">
    <citation type="journal article" date="2009" name="PLoS Genet.">
        <title>Genomic analysis of the basal lineage fungus Rhizopus oryzae reveals a whole-genome duplication.</title>
        <authorList>
            <person name="Ma L.-J."/>
            <person name="Ibrahim A.S."/>
            <person name="Skory C."/>
            <person name="Grabherr M.G."/>
            <person name="Burger G."/>
            <person name="Butler M."/>
            <person name="Elias M."/>
            <person name="Idnurm A."/>
            <person name="Lang B.F."/>
            <person name="Sone T."/>
            <person name="Abe A."/>
            <person name="Calvo S.E."/>
            <person name="Corrochano L.M."/>
            <person name="Engels R."/>
            <person name="Fu J."/>
            <person name="Hansberg W."/>
            <person name="Kim J.-M."/>
            <person name="Kodira C.D."/>
            <person name="Koehrsen M.J."/>
            <person name="Liu B."/>
            <person name="Miranda-Saavedra D."/>
            <person name="O'Leary S."/>
            <person name="Ortiz-Castellanos L."/>
            <person name="Poulter R."/>
            <person name="Rodriguez-Romero J."/>
            <person name="Ruiz-Herrera J."/>
            <person name="Shen Y.-Q."/>
            <person name="Zeng Q."/>
            <person name="Galagan J."/>
            <person name="Birren B.W."/>
            <person name="Cuomo C.A."/>
            <person name="Wickes B.L."/>
        </authorList>
    </citation>
    <scope>NUCLEOTIDE SEQUENCE [LARGE SCALE GENOMIC DNA]</scope>
    <source>
        <strain evidence="4">RA 99-880 / ATCC MYA-4621 / FGSC 9543 / NRRL 43880</strain>
    </source>
</reference>
<name>I1CJI6_RHIO9</name>
<dbReference type="InterPro" id="IPR002528">
    <property type="entry name" value="MATE_fam"/>
</dbReference>
<sequence>MQTPSVFHYSNLVSRDVESDSLLEDNKLANARYDTISHSQVESPFNVLSELRAVLKYSIPLVITFLMGVGNRVWDVWFLGNIGSKALAVTSLGHLFTTVAGLSIGSGILSAIDTLVAQAYTGARYPHTIGIIFQRGLIVMFIFAMLVAIVWINAESILVLMGQDPSLASMAQIYIIISIPYMFLCFTNTALRKFLQSIGIA</sequence>
<evidence type="ECO:0000256" key="1">
    <source>
        <dbReference type="ARBA" id="ARBA00010199"/>
    </source>
</evidence>
<evidence type="ECO:0000256" key="2">
    <source>
        <dbReference type="SAM" id="Phobius"/>
    </source>
</evidence>
<dbReference type="GO" id="GO:0016020">
    <property type="term" value="C:membrane"/>
    <property type="evidence" value="ECO:0007669"/>
    <property type="project" value="InterPro"/>
</dbReference>
<evidence type="ECO:0008006" key="5">
    <source>
        <dbReference type="Google" id="ProtNLM"/>
    </source>
</evidence>
<organism evidence="3 4">
    <name type="scientific">Rhizopus delemar (strain RA 99-880 / ATCC MYA-4621 / FGSC 9543 / NRRL 43880)</name>
    <name type="common">Mucormycosis agent</name>
    <name type="synonym">Rhizopus arrhizus var. delemar</name>
    <dbReference type="NCBI Taxonomy" id="246409"/>
    <lineage>
        <taxon>Eukaryota</taxon>
        <taxon>Fungi</taxon>
        <taxon>Fungi incertae sedis</taxon>
        <taxon>Mucoromycota</taxon>
        <taxon>Mucoromycotina</taxon>
        <taxon>Mucoromycetes</taxon>
        <taxon>Mucorales</taxon>
        <taxon>Mucorineae</taxon>
        <taxon>Rhizopodaceae</taxon>
        <taxon>Rhizopus</taxon>
    </lineage>
</organism>
<dbReference type="eggNOG" id="KOG1347">
    <property type="taxonomic scope" value="Eukaryota"/>
</dbReference>
<protein>
    <recommendedName>
        <fullName evidence="5">Polysaccharide biosynthesis protein C-terminal domain-containing protein</fullName>
    </recommendedName>
</protein>
<dbReference type="EMBL" id="CH476743">
    <property type="protein sequence ID" value="EIE88616.1"/>
    <property type="molecule type" value="Genomic_DNA"/>
</dbReference>
<feature type="transmembrane region" description="Helical" evidence="2">
    <location>
        <begin position="173"/>
        <end position="191"/>
    </location>
</feature>